<reference evidence="3" key="2">
    <citation type="submission" date="2012-09" db="EMBL/GenBank/DDBJ databases">
        <title>The complete sequence of Psychroflexus torquis an extreme psychrophile from sea-ice that is stimulated by light.</title>
        <authorList>
            <person name="Feng S."/>
            <person name="Powell S.M."/>
            <person name="Bowman J.P."/>
        </authorList>
    </citation>
    <scope>NUCLEOTIDE SEQUENCE [LARGE SCALE GENOMIC DNA]</scope>
    <source>
        <strain evidence="3">ATCC 700755</strain>
    </source>
</reference>
<dbReference type="SUPFAM" id="SSF82679">
    <property type="entry name" value="N-utilization substance G protein NusG, N-terminal domain"/>
    <property type="match status" value="1"/>
</dbReference>
<evidence type="ECO:0000313" key="3">
    <source>
        <dbReference type="EMBL" id="AFU68465.1"/>
    </source>
</evidence>
<gene>
    <name evidence="3" type="ordered locus">P700755_001583</name>
</gene>
<dbReference type="InterPro" id="IPR006645">
    <property type="entry name" value="NGN-like_dom"/>
</dbReference>
<dbReference type="HOGENOM" id="CLU_067287_5_1_10"/>
<dbReference type="eggNOG" id="COG0250">
    <property type="taxonomic scope" value="Bacteria"/>
</dbReference>
<dbReference type="EMBL" id="CP003879">
    <property type="protein sequence ID" value="AFU68465.1"/>
    <property type="molecule type" value="Genomic_DNA"/>
</dbReference>
<evidence type="ECO:0000259" key="2">
    <source>
        <dbReference type="Pfam" id="PF02357"/>
    </source>
</evidence>
<feature type="domain" description="NusG-like N-terminal" evidence="2">
    <location>
        <begin position="7"/>
        <end position="100"/>
    </location>
</feature>
<dbReference type="Proteomes" id="UP000008514">
    <property type="component" value="Chromosome"/>
</dbReference>
<dbReference type="OrthoDB" id="9796143at2"/>
<dbReference type="AlphaFoldDB" id="K4ISL3"/>
<dbReference type="RefSeq" id="WP_015024063.1">
    <property type="nucleotide sequence ID" value="NC_018721.1"/>
</dbReference>
<dbReference type="CDD" id="cd09895">
    <property type="entry name" value="NGN_SP_UpxY"/>
    <property type="match status" value="1"/>
</dbReference>
<dbReference type="KEGG" id="ptq:P700755_001583"/>
<organism evidence="3 4">
    <name type="scientific">Psychroflexus torquis (strain ATCC 700755 / CIP 106069 / ACAM 623)</name>
    <dbReference type="NCBI Taxonomy" id="313595"/>
    <lineage>
        <taxon>Bacteria</taxon>
        <taxon>Pseudomonadati</taxon>
        <taxon>Bacteroidota</taxon>
        <taxon>Flavobacteriia</taxon>
        <taxon>Flavobacteriales</taxon>
        <taxon>Flavobacteriaceae</taxon>
        <taxon>Psychroflexus</taxon>
    </lineage>
</organism>
<keyword evidence="4" id="KW-1185">Reference proteome</keyword>
<dbReference type="Gene3D" id="3.30.70.940">
    <property type="entry name" value="NusG, N-terminal domain"/>
    <property type="match status" value="1"/>
</dbReference>
<evidence type="ECO:0000313" key="4">
    <source>
        <dbReference type="Proteomes" id="UP000008514"/>
    </source>
</evidence>
<accession>K4ISL3</accession>
<protein>
    <submittedName>
        <fullName evidence="3">Transcriptional elongation/antitermination factor NusG-like protein</fullName>
    </submittedName>
</protein>
<dbReference type="Pfam" id="PF02357">
    <property type="entry name" value="NusG"/>
    <property type="match status" value="1"/>
</dbReference>
<dbReference type="STRING" id="313595.P700755_001583"/>
<dbReference type="NCBIfam" id="NF033644">
    <property type="entry name" value="antiterm_UpxY"/>
    <property type="match status" value="1"/>
</dbReference>
<proteinExistence type="predicted"/>
<keyword evidence="1" id="KW-0804">Transcription</keyword>
<dbReference type="GO" id="GO:0006354">
    <property type="term" value="P:DNA-templated transcription elongation"/>
    <property type="evidence" value="ECO:0007669"/>
    <property type="project" value="InterPro"/>
</dbReference>
<dbReference type="InterPro" id="IPR036735">
    <property type="entry name" value="NGN_dom_sf"/>
</dbReference>
<evidence type="ECO:0000256" key="1">
    <source>
        <dbReference type="ARBA" id="ARBA00023163"/>
    </source>
</evidence>
<reference evidence="3" key="1">
    <citation type="submission" date="2006-03" db="EMBL/GenBank/DDBJ databases">
        <authorList>
            <person name="Bowman J."/>
            <person name="Ferriera S."/>
            <person name="Johnson J."/>
            <person name="Kravitz S."/>
            <person name="Halpern A."/>
            <person name="Remington K."/>
            <person name="Beeson K."/>
            <person name="Tran B."/>
            <person name="Rogers Y.-H."/>
            <person name="Friedman R."/>
            <person name="Venter J.C."/>
        </authorList>
    </citation>
    <scope>NUCLEOTIDE SEQUENCE [LARGE SCALE GENOMIC DNA]</scope>
    <source>
        <strain evidence="3">ATCC 700755</strain>
    </source>
</reference>
<name>K4ISL3_PSYTT</name>
<sequence>MQKDAKKKWFVLYTKPRGEKKLSEQLNRSGIEAYCPTRTEVRVWSDRKKKVEMPVLPSMLLVKIENKQRAKALESPLAIRYLFWNGKPSVVTQVEVDTLRSILGDSKFESHELDQLRPGQKLDMTELGFENIEGTVQYVNKKECWVVLQGIGYVVKFKR</sequence>